<dbReference type="InterPro" id="IPR036388">
    <property type="entry name" value="WH-like_DNA-bd_sf"/>
</dbReference>
<dbReference type="GO" id="GO:0003677">
    <property type="term" value="F:DNA binding"/>
    <property type="evidence" value="ECO:0007669"/>
    <property type="project" value="UniProtKB-KW"/>
</dbReference>
<dbReference type="SUPFAM" id="SSF46785">
    <property type="entry name" value="Winged helix' DNA-binding domain"/>
    <property type="match status" value="1"/>
</dbReference>
<dbReference type="Pfam" id="PF09339">
    <property type="entry name" value="HTH_IclR"/>
    <property type="match status" value="1"/>
</dbReference>
<dbReference type="PANTHER" id="PTHR30136:SF35">
    <property type="entry name" value="HTH-TYPE TRANSCRIPTIONAL REGULATOR RV1719"/>
    <property type="match status" value="1"/>
</dbReference>
<dbReference type="InterPro" id="IPR036390">
    <property type="entry name" value="WH_DNA-bd_sf"/>
</dbReference>
<dbReference type="AlphaFoldDB" id="A0AAU7UMP5"/>
<dbReference type="GO" id="GO:0045892">
    <property type="term" value="P:negative regulation of DNA-templated transcription"/>
    <property type="evidence" value="ECO:0007669"/>
    <property type="project" value="TreeGrafter"/>
</dbReference>
<protein>
    <submittedName>
        <fullName evidence="6">Helix-turn-helix domain-containing protein</fullName>
    </submittedName>
</protein>
<dbReference type="PROSITE" id="PS51078">
    <property type="entry name" value="ICLR_ED"/>
    <property type="match status" value="1"/>
</dbReference>
<keyword evidence="1" id="KW-0805">Transcription regulation</keyword>
<dbReference type="InterPro" id="IPR005471">
    <property type="entry name" value="Tscrpt_reg_IclR_N"/>
</dbReference>
<keyword evidence="2" id="KW-0238">DNA-binding</keyword>
<dbReference type="Gene3D" id="1.10.10.10">
    <property type="entry name" value="Winged helix-like DNA-binding domain superfamily/Winged helix DNA-binding domain"/>
    <property type="match status" value="1"/>
</dbReference>
<sequence length="248" mass="26692">MTAHNSSPVATNRPNHRMVDRVSAILEAAARSRAGLTLTELAAHIDAPLSSTQGLANGLVATGYLIERDRTYHLGPAPFFLTRLAGASPVDAVASEHLQEIHAATGHTVVLAIAVGDGLYYVDHVAESARYSYLAENFIKRSLIRASSGWILLSGMSRRDLWSYLSLLPPEDEPFADEFLDSLHQIQTDQIVVAPTVSTSGIEGIATSVTSEGEIIGSVAVIGDHEEILNDADTISSILLDYRSRWSS</sequence>
<name>A0AAU7UMP5_9MICO</name>
<organism evidence="6">
    <name type="scientific">Brevibacterium koreense</name>
    <dbReference type="NCBI Taxonomy" id="3140787"/>
    <lineage>
        <taxon>Bacteria</taxon>
        <taxon>Bacillati</taxon>
        <taxon>Actinomycetota</taxon>
        <taxon>Actinomycetes</taxon>
        <taxon>Micrococcales</taxon>
        <taxon>Brevibacteriaceae</taxon>
        <taxon>Brevibacterium</taxon>
    </lineage>
</organism>
<dbReference type="PROSITE" id="PS51077">
    <property type="entry name" value="HTH_ICLR"/>
    <property type="match status" value="1"/>
</dbReference>
<dbReference type="Pfam" id="PF01614">
    <property type="entry name" value="IclR_C"/>
    <property type="match status" value="1"/>
</dbReference>
<proteinExistence type="predicted"/>
<reference evidence="6" key="1">
    <citation type="submission" date="2024-06" db="EMBL/GenBank/DDBJ databases">
        <title>Brevibacterium koreense sp. nov., isolated from jogae-jeotgal, a Korean fermented seafood.</title>
        <authorList>
            <person name="Whon T.W."/>
            <person name="Nam S."/>
            <person name="Kim Y."/>
        </authorList>
    </citation>
    <scope>NUCLEOTIDE SEQUENCE</scope>
    <source>
        <strain evidence="6">CBA3109</strain>
    </source>
</reference>
<accession>A0AAU7UMP5</accession>
<evidence type="ECO:0000256" key="3">
    <source>
        <dbReference type="ARBA" id="ARBA00023163"/>
    </source>
</evidence>
<dbReference type="EMBL" id="CP158281">
    <property type="protein sequence ID" value="XBV89561.1"/>
    <property type="molecule type" value="Genomic_DNA"/>
</dbReference>
<evidence type="ECO:0000313" key="6">
    <source>
        <dbReference type="EMBL" id="XBV89561.1"/>
    </source>
</evidence>
<evidence type="ECO:0000259" key="5">
    <source>
        <dbReference type="PROSITE" id="PS51078"/>
    </source>
</evidence>
<dbReference type="InterPro" id="IPR050707">
    <property type="entry name" value="HTH_MetabolicPath_Reg"/>
</dbReference>
<dbReference type="PANTHER" id="PTHR30136">
    <property type="entry name" value="HELIX-TURN-HELIX TRANSCRIPTIONAL REGULATOR, ICLR FAMILY"/>
    <property type="match status" value="1"/>
</dbReference>
<dbReference type="KEGG" id="bkr:AAFP32_02170"/>
<dbReference type="SMART" id="SM00346">
    <property type="entry name" value="HTH_ICLR"/>
    <property type="match status" value="1"/>
</dbReference>
<dbReference type="GO" id="GO:0003700">
    <property type="term" value="F:DNA-binding transcription factor activity"/>
    <property type="evidence" value="ECO:0007669"/>
    <property type="project" value="TreeGrafter"/>
</dbReference>
<dbReference type="Gene3D" id="3.30.450.40">
    <property type="match status" value="1"/>
</dbReference>
<dbReference type="InterPro" id="IPR014757">
    <property type="entry name" value="Tscrpt_reg_IclR_C"/>
</dbReference>
<dbReference type="SUPFAM" id="SSF55781">
    <property type="entry name" value="GAF domain-like"/>
    <property type="match status" value="1"/>
</dbReference>
<keyword evidence="3" id="KW-0804">Transcription</keyword>
<evidence type="ECO:0000256" key="1">
    <source>
        <dbReference type="ARBA" id="ARBA00023015"/>
    </source>
</evidence>
<feature type="domain" description="IclR-ED" evidence="5">
    <location>
        <begin position="70"/>
        <end position="248"/>
    </location>
</feature>
<evidence type="ECO:0000259" key="4">
    <source>
        <dbReference type="PROSITE" id="PS51077"/>
    </source>
</evidence>
<evidence type="ECO:0000256" key="2">
    <source>
        <dbReference type="ARBA" id="ARBA00023125"/>
    </source>
</evidence>
<dbReference type="InterPro" id="IPR029016">
    <property type="entry name" value="GAF-like_dom_sf"/>
</dbReference>
<feature type="domain" description="HTH iclR-type" evidence="4">
    <location>
        <begin position="16"/>
        <end position="76"/>
    </location>
</feature>
<dbReference type="RefSeq" id="WP_350270443.1">
    <property type="nucleotide sequence ID" value="NZ_CP158281.1"/>
</dbReference>
<gene>
    <name evidence="6" type="ORF">AAFP32_02170</name>
</gene>